<evidence type="ECO:0000313" key="2">
    <source>
        <dbReference type="RefSeq" id="XP_033773208.1"/>
    </source>
</evidence>
<gene>
    <name evidence="2" type="primary">C13H11orf52</name>
</gene>
<sequence length="109" mass="12767">MGNYVCCKGDLKFFGRKEKRGVSNRQSEIKRQELMHTYDTVADFPVYAKVNKNRKEDSVQYADIQVFSRAPQRTVEDVRRFQKAQETEYATISFPRANLNYDNFNGTLV</sequence>
<proteinExistence type="predicted"/>
<reference evidence="2" key="1">
    <citation type="submission" date="2025-08" db="UniProtKB">
        <authorList>
            <consortium name="RefSeq"/>
        </authorList>
    </citation>
    <scope>IDENTIFICATION</scope>
</reference>
<protein>
    <submittedName>
        <fullName evidence="2">Uncharacterized protein C11orf52 homolog</fullName>
    </submittedName>
</protein>
<dbReference type="InterPro" id="IPR028106">
    <property type="entry name" value="DUF4578"/>
</dbReference>
<keyword evidence="1" id="KW-1185">Reference proteome</keyword>
<organism evidence="1 2">
    <name type="scientific">Geotrypetes seraphini</name>
    <name type="common">Gaboon caecilian</name>
    <name type="synonym">Caecilia seraphini</name>
    <dbReference type="NCBI Taxonomy" id="260995"/>
    <lineage>
        <taxon>Eukaryota</taxon>
        <taxon>Metazoa</taxon>
        <taxon>Chordata</taxon>
        <taxon>Craniata</taxon>
        <taxon>Vertebrata</taxon>
        <taxon>Euteleostomi</taxon>
        <taxon>Amphibia</taxon>
        <taxon>Gymnophiona</taxon>
        <taxon>Geotrypetes</taxon>
    </lineage>
</organism>
<dbReference type="AlphaFoldDB" id="A0A6P8PEP3"/>
<dbReference type="PANTHER" id="PTHR37342">
    <property type="entry name" value="HYPOTHETICAL PROTEIN LOC689959"/>
    <property type="match status" value="1"/>
</dbReference>
<dbReference type="Proteomes" id="UP000515159">
    <property type="component" value="Chromosome 13"/>
</dbReference>
<dbReference type="GeneID" id="117347027"/>
<dbReference type="InParanoid" id="A0A6P8PEP3"/>
<dbReference type="Pfam" id="PF15147">
    <property type="entry name" value="DUF4578"/>
    <property type="match status" value="1"/>
</dbReference>
<dbReference type="KEGG" id="gsh:117347027"/>
<dbReference type="FunCoup" id="A0A6P8PEP3">
    <property type="interactions" value="74"/>
</dbReference>
<dbReference type="GO" id="GO:0070062">
    <property type="term" value="C:extracellular exosome"/>
    <property type="evidence" value="ECO:0007669"/>
    <property type="project" value="TreeGrafter"/>
</dbReference>
<accession>A0A6P8PEP3</accession>
<evidence type="ECO:0000313" key="1">
    <source>
        <dbReference type="Proteomes" id="UP000515159"/>
    </source>
</evidence>
<name>A0A6P8PEP3_GEOSA</name>
<dbReference type="CTD" id="132660858"/>
<dbReference type="PANTHER" id="PTHR37342:SF1">
    <property type="entry name" value="CHROMOSOME 11 OPEN READING FRAME 52"/>
    <property type="match status" value="1"/>
</dbReference>
<dbReference type="RefSeq" id="XP_033773208.1">
    <property type="nucleotide sequence ID" value="XM_033917317.1"/>
</dbReference>
<dbReference type="OrthoDB" id="8846498at2759"/>